<dbReference type="EC" id="6.1.1.17" evidence="9"/>
<reference evidence="11" key="2">
    <citation type="submission" date="2021-11" db="EMBL/GenBank/DDBJ databases">
        <authorList>
            <person name="Riesbeck K."/>
        </authorList>
    </citation>
    <scope>NUCLEOTIDE SEQUENCE [LARGE SCALE GENOMIC DNA]</scope>
</reference>
<keyword evidence="8" id="KW-0808">Transferase</keyword>
<dbReference type="InterPro" id="IPR050448">
    <property type="entry name" value="OpgB/LTA_synthase_biosynth"/>
</dbReference>
<dbReference type="Gene3D" id="3.40.720.10">
    <property type="entry name" value="Alkaline Phosphatase, subunit A"/>
    <property type="match status" value="1"/>
</dbReference>
<evidence type="ECO:0000313" key="9">
    <source>
        <dbReference type="EMBL" id="EDJ93266.1"/>
    </source>
</evidence>
<dbReference type="SUPFAM" id="SSF53649">
    <property type="entry name" value="Alkaline phosphatase-like"/>
    <property type="match status" value="1"/>
</dbReference>
<feature type="transmembrane region" description="Helical" evidence="6">
    <location>
        <begin position="51"/>
        <end position="68"/>
    </location>
</feature>
<reference evidence="8" key="3">
    <citation type="submission" date="2024-01" db="EMBL/GenBank/DDBJ databases">
        <authorList>
            <person name="Riesbeck K."/>
        </authorList>
    </citation>
    <scope>NUCLEOTIDE SEQUENCE</scope>
    <source>
        <strain evidence="8">3655</strain>
    </source>
</reference>
<evidence type="ECO:0000256" key="6">
    <source>
        <dbReference type="SAM" id="Phobius"/>
    </source>
</evidence>
<organism evidence="9 10">
    <name type="scientific">Haemophilus influenzae (strain NTHi 3655)</name>
    <dbReference type="NCBI Taxonomy" id="375177"/>
    <lineage>
        <taxon>Bacteria</taxon>
        <taxon>Pseudomonadati</taxon>
        <taxon>Pseudomonadota</taxon>
        <taxon>Gammaproteobacteria</taxon>
        <taxon>Pasteurellales</taxon>
        <taxon>Pasteurellaceae</taxon>
        <taxon>Haemophilus</taxon>
    </lineage>
</organism>
<accession>A0A0H3PIB2</accession>
<evidence type="ECO:0000313" key="11">
    <source>
        <dbReference type="Proteomes" id="UP000837958"/>
    </source>
</evidence>
<evidence type="ECO:0000256" key="5">
    <source>
        <dbReference type="ARBA" id="ARBA00023136"/>
    </source>
</evidence>
<dbReference type="EMBL" id="OV040719">
    <property type="protein sequence ID" value="CAH0450737.1"/>
    <property type="molecule type" value="Genomic_DNA"/>
</dbReference>
<dbReference type="Pfam" id="PF00884">
    <property type="entry name" value="Sulfatase"/>
    <property type="match status" value="1"/>
</dbReference>
<dbReference type="InterPro" id="IPR017850">
    <property type="entry name" value="Alkaline_phosphatase_core_sf"/>
</dbReference>
<protein>
    <submittedName>
        <fullName evidence="9">Glutamyl-tRNA synthetase</fullName>
        <ecNumber evidence="9">6.1.1.17</ecNumber>
    </submittedName>
    <submittedName>
        <fullName evidence="8">Phosphoethanolamine transferase Lpt6</fullName>
    </submittedName>
</protein>
<feature type="transmembrane region" description="Helical" evidence="6">
    <location>
        <begin position="123"/>
        <end position="144"/>
    </location>
</feature>
<dbReference type="AlphaFoldDB" id="A0A0H3PIB2"/>
<feature type="domain" description="Sulfatase N-terminal" evidence="7">
    <location>
        <begin position="254"/>
        <end position="481"/>
    </location>
</feature>
<name>A0A0H3PIB2_HAEI3</name>
<gene>
    <name evidence="9" type="primary">gltX</name>
    <name evidence="9" type="ORF">CGSHi3655_01854</name>
    <name evidence="8" type="ORF">KRLU3655_LOCUS813</name>
</gene>
<dbReference type="GO" id="GO:0016740">
    <property type="term" value="F:transferase activity"/>
    <property type="evidence" value="ECO:0007669"/>
    <property type="project" value="UniProtKB-KW"/>
</dbReference>
<keyword evidence="9" id="KW-0030">Aminoacyl-tRNA synthetase</keyword>
<feature type="transmembrane region" description="Helical" evidence="6">
    <location>
        <begin position="95"/>
        <end position="116"/>
    </location>
</feature>
<keyword evidence="5 6" id="KW-0472">Membrane</keyword>
<dbReference type="PANTHER" id="PTHR47371">
    <property type="entry name" value="LIPOTEICHOIC ACID SYNTHASE"/>
    <property type="match status" value="1"/>
</dbReference>
<evidence type="ECO:0000313" key="8">
    <source>
        <dbReference type="EMBL" id="CAH0450737.1"/>
    </source>
</evidence>
<evidence type="ECO:0000256" key="1">
    <source>
        <dbReference type="ARBA" id="ARBA00004651"/>
    </source>
</evidence>
<reference evidence="9 10" key="1">
    <citation type="journal article" date="2007" name="Genome Biol.">
        <title>Characterization and modeling of the Haemophilus influenzae core and supragenomes based on the complete genomic sequences of Rd and 12 clinical nontypeable strains.</title>
        <authorList>
            <person name="Hogg J.S."/>
            <person name="Hu F.Z."/>
            <person name="Janto B."/>
            <person name="Boissy R."/>
            <person name="Hayes J."/>
            <person name="Keefe R."/>
            <person name="Post J.C."/>
            <person name="Ehrlich G.D."/>
        </authorList>
    </citation>
    <scope>NUCLEOTIDE SEQUENCE [LARGE SCALE GENOMIC DNA]</scope>
    <source>
        <strain evidence="9">3655</strain>
        <strain evidence="10">NTHi 3655</strain>
    </source>
</reference>
<evidence type="ECO:0000256" key="4">
    <source>
        <dbReference type="ARBA" id="ARBA00022989"/>
    </source>
</evidence>
<evidence type="ECO:0000313" key="10">
    <source>
        <dbReference type="Proteomes" id="UP000003185"/>
    </source>
</evidence>
<sequence length="551" mass="62366">MIAYIFLALFTIAAVIFIVNSHYRWTYFFAITLFTFLFGGMLMVSGQWQRALNFSSVLFVVLMLFHRLKIHYYKQPLLISDFFLVVDWRNWETLIHYKGALFGVIGLLALLGYAIFGFNDAESLGVLGSSIGALLFIISFSLMWHYSKNPSAVQVWLDSLPDDGRDVFLNLPMSCRGIFFKVPNFDGNSQNFIEKMTALSPDTNNLSETKPDIVVTLMESTLNPHQFAFSQQSIPPLSMFEPQNDTVFASPLRVHTFAGATWKSEFAFLAGVPSTDFGALASGVFYSVVPHLQSGLVKNLKAQGYFCVALSPFTKGNYNAKSAYDHFGFDLMLQPQDLGYPAPISKNLWDISSEEMMKYTRMILEKQHPALENVEQPMFVYVLTMREHGPYELGMENTFNLQMPNLGAKSISALNDYTQRIVALNDAIEGMNNYLHERKKPFVLGYFGDHQVAFDNAIPPKKGDYAQPDYVTQFVVRSNCSRQFKQEQKFLDLAFAGGVLMNVAGLSAEDEFMKANMAMCKLSHGKLEDSSDIQLLNDYRHYLYQTLAIAR</sequence>
<dbReference type="Proteomes" id="UP000003185">
    <property type="component" value="Unassembled WGS sequence"/>
</dbReference>
<dbReference type="GO" id="GO:0005886">
    <property type="term" value="C:plasma membrane"/>
    <property type="evidence" value="ECO:0007669"/>
    <property type="project" value="UniProtKB-SubCell"/>
</dbReference>
<keyword evidence="4 6" id="KW-1133">Transmembrane helix</keyword>
<dbReference type="CDD" id="cd16015">
    <property type="entry name" value="LTA_synthase"/>
    <property type="match status" value="1"/>
</dbReference>
<dbReference type="InterPro" id="IPR000917">
    <property type="entry name" value="Sulfatase_N"/>
</dbReference>
<feature type="transmembrane region" description="Helical" evidence="6">
    <location>
        <begin position="24"/>
        <end position="44"/>
    </location>
</feature>
<evidence type="ECO:0000259" key="7">
    <source>
        <dbReference type="Pfam" id="PF00884"/>
    </source>
</evidence>
<proteinExistence type="predicted"/>
<keyword evidence="3 6" id="KW-0812">Transmembrane</keyword>
<dbReference type="Proteomes" id="UP000837958">
    <property type="component" value="Chromosome"/>
</dbReference>
<dbReference type="PANTHER" id="PTHR47371:SF3">
    <property type="entry name" value="PHOSPHOGLYCEROL TRANSFERASE I"/>
    <property type="match status" value="1"/>
</dbReference>
<evidence type="ECO:0000256" key="3">
    <source>
        <dbReference type="ARBA" id="ARBA00022692"/>
    </source>
</evidence>
<keyword evidence="9" id="KW-0436">Ligase</keyword>
<dbReference type="RefSeq" id="WP_005656224.1">
    <property type="nucleotide sequence ID" value="NZ_AAZF01000002.1"/>
</dbReference>
<dbReference type="GO" id="GO:0004818">
    <property type="term" value="F:glutamate-tRNA ligase activity"/>
    <property type="evidence" value="ECO:0007669"/>
    <property type="project" value="UniProtKB-EC"/>
</dbReference>
<keyword evidence="2" id="KW-1003">Cell membrane</keyword>
<evidence type="ECO:0000256" key="2">
    <source>
        <dbReference type="ARBA" id="ARBA00022475"/>
    </source>
</evidence>
<comment type="subcellular location">
    <subcellularLocation>
        <location evidence="1">Cell membrane</location>
        <topology evidence="1">Multi-pass membrane protein</topology>
    </subcellularLocation>
</comment>
<dbReference type="EMBL" id="AAZF01000002">
    <property type="protein sequence ID" value="EDJ93266.1"/>
    <property type="molecule type" value="Genomic_DNA"/>
</dbReference>